<dbReference type="InterPro" id="IPR029000">
    <property type="entry name" value="Cyclophilin-like_dom_sf"/>
</dbReference>
<dbReference type="EMBL" id="HBGK01019879">
    <property type="protein sequence ID" value="CAD9281210.1"/>
    <property type="molecule type" value="Transcribed_RNA"/>
</dbReference>
<name>A0A7S1UXD4_9STRA</name>
<comment type="catalytic activity">
    <reaction evidence="1 4">
        <text>[protein]-peptidylproline (omega=180) = [protein]-peptidylproline (omega=0)</text>
        <dbReference type="Rhea" id="RHEA:16237"/>
        <dbReference type="Rhea" id="RHEA-COMP:10747"/>
        <dbReference type="Rhea" id="RHEA-COMP:10748"/>
        <dbReference type="ChEBI" id="CHEBI:83833"/>
        <dbReference type="ChEBI" id="CHEBI:83834"/>
        <dbReference type="EC" id="5.2.1.8"/>
    </reaction>
</comment>
<dbReference type="SUPFAM" id="SSF50891">
    <property type="entry name" value="Cyclophilin-like"/>
    <property type="match status" value="1"/>
</dbReference>
<evidence type="ECO:0000256" key="5">
    <source>
        <dbReference type="SAM" id="Phobius"/>
    </source>
</evidence>
<protein>
    <recommendedName>
        <fullName evidence="4">Peptidyl-prolyl cis-trans isomerase</fullName>
        <shortName evidence="4">PPIase</shortName>
        <ecNumber evidence="4">5.2.1.8</ecNumber>
    </recommendedName>
</protein>
<dbReference type="PROSITE" id="PS50072">
    <property type="entry name" value="CSA_PPIASE_2"/>
    <property type="match status" value="1"/>
</dbReference>
<evidence type="ECO:0000256" key="1">
    <source>
        <dbReference type="ARBA" id="ARBA00000971"/>
    </source>
</evidence>
<dbReference type="InterPro" id="IPR020892">
    <property type="entry name" value="Cyclophilin-type_PPIase_CS"/>
</dbReference>
<keyword evidence="5" id="KW-0472">Membrane</keyword>
<gene>
    <name evidence="7" type="ORF">GOCE00092_LOCUS10120</name>
</gene>
<dbReference type="GO" id="GO:0006457">
    <property type="term" value="P:protein folding"/>
    <property type="evidence" value="ECO:0007669"/>
    <property type="project" value="InterPro"/>
</dbReference>
<dbReference type="Pfam" id="PF00160">
    <property type="entry name" value="Pro_isomerase"/>
    <property type="match status" value="1"/>
</dbReference>
<comment type="similarity">
    <text evidence="4">Belongs to the cyclophilin-type PPIase family.</text>
</comment>
<dbReference type="PROSITE" id="PS00170">
    <property type="entry name" value="CSA_PPIASE_1"/>
    <property type="match status" value="1"/>
</dbReference>
<dbReference type="GO" id="GO:0005737">
    <property type="term" value="C:cytoplasm"/>
    <property type="evidence" value="ECO:0007669"/>
    <property type="project" value="TreeGrafter"/>
</dbReference>
<feature type="transmembrane region" description="Helical" evidence="5">
    <location>
        <begin position="15"/>
        <end position="38"/>
    </location>
</feature>
<keyword evidence="3 4" id="KW-0413">Isomerase</keyword>
<keyword evidence="5" id="KW-1133">Transmembrane helix</keyword>
<comment type="function">
    <text evidence="4">PPIases accelerate the folding of proteins. It catalyzes the cis-trans isomerization of proline imidic peptide bonds in oligopeptides.</text>
</comment>
<dbReference type="GO" id="GO:0016018">
    <property type="term" value="F:cyclosporin A binding"/>
    <property type="evidence" value="ECO:0007669"/>
    <property type="project" value="TreeGrafter"/>
</dbReference>
<dbReference type="PANTHER" id="PTHR11071">
    <property type="entry name" value="PEPTIDYL-PROLYL CIS-TRANS ISOMERASE"/>
    <property type="match status" value="1"/>
</dbReference>
<evidence type="ECO:0000256" key="2">
    <source>
        <dbReference type="ARBA" id="ARBA00023110"/>
    </source>
</evidence>
<evidence type="ECO:0000256" key="4">
    <source>
        <dbReference type="RuleBase" id="RU363019"/>
    </source>
</evidence>
<evidence type="ECO:0000256" key="3">
    <source>
        <dbReference type="ARBA" id="ARBA00023235"/>
    </source>
</evidence>
<dbReference type="FunFam" id="2.40.100.10:FF:000025">
    <property type="entry name" value="Peptidyl-prolyl cis-trans isomerase CYP19-2"/>
    <property type="match status" value="1"/>
</dbReference>
<keyword evidence="2 4" id="KW-0697">Rotamase</keyword>
<keyword evidence="5" id="KW-0812">Transmembrane</keyword>
<dbReference type="Gene3D" id="2.40.100.10">
    <property type="entry name" value="Cyclophilin-like"/>
    <property type="match status" value="1"/>
</dbReference>
<dbReference type="GO" id="GO:0003755">
    <property type="term" value="F:peptidyl-prolyl cis-trans isomerase activity"/>
    <property type="evidence" value="ECO:0007669"/>
    <property type="project" value="UniProtKB-UniRule"/>
</dbReference>
<proteinExistence type="inferred from homology"/>
<accession>A0A7S1UXD4</accession>
<dbReference type="EC" id="5.2.1.8" evidence="4"/>
<reference evidence="7" key="1">
    <citation type="submission" date="2021-01" db="EMBL/GenBank/DDBJ databases">
        <authorList>
            <person name="Corre E."/>
            <person name="Pelletier E."/>
            <person name="Niang G."/>
            <person name="Scheremetjew M."/>
            <person name="Finn R."/>
            <person name="Kale V."/>
            <person name="Holt S."/>
            <person name="Cochrane G."/>
            <person name="Meng A."/>
            <person name="Brown T."/>
            <person name="Cohen L."/>
        </authorList>
    </citation>
    <scope>NUCLEOTIDE SEQUENCE</scope>
    <source>
        <strain evidence="7">CCMP 410</strain>
    </source>
</reference>
<evidence type="ECO:0000259" key="6">
    <source>
        <dbReference type="PROSITE" id="PS50072"/>
    </source>
</evidence>
<evidence type="ECO:0000313" key="7">
    <source>
        <dbReference type="EMBL" id="CAD9281210.1"/>
    </source>
</evidence>
<dbReference type="AlphaFoldDB" id="A0A7S1UXD4"/>
<dbReference type="PANTHER" id="PTHR11071:SF561">
    <property type="entry name" value="PEPTIDYL-PROLYL CIS-TRANS ISOMERASE D-RELATED"/>
    <property type="match status" value="1"/>
</dbReference>
<dbReference type="PRINTS" id="PR00153">
    <property type="entry name" value="CSAPPISMRASE"/>
</dbReference>
<organism evidence="7">
    <name type="scientific">Grammatophora oceanica</name>
    <dbReference type="NCBI Taxonomy" id="210454"/>
    <lineage>
        <taxon>Eukaryota</taxon>
        <taxon>Sar</taxon>
        <taxon>Stramenopiles</taxon>
        <taxon>Ochrophyta</taxon>
        <taxon>Bacillariophyta</taxon>
        <taxon>Fragilariophyceae</taxon>
        <taxon>Fragilariophycidae</taxon>
        <taxon>Rhabdonematales</taxon>
        <taxon>Grammatophoraceae</taxon>
        <taxon>Grammatophora</taxon>
    </lineage>
</organism>
<feature type="domain" description="PPIase cyclophilin-type" evidence="6">
    <location>
        <begin position="67"/>
        <end position="237"/>
    </location>
</feature>
<dbReference type="InterPro" id="IPR002130">
    <property type="entry name" value="Cyclophilin-type_PPIase_dom"/>
</dbReference>
<sequence>MTDAPVGFLQNFMAFWNSLGLVFQIVLCVMVFFIFAGFTGGSSPKSSPLKEVKFKDVEGDESNPKVYFDITIGGKPEGRIVMELFSKFVPKTAENFKCLCTGEKGIGKKSGKKLHYKGCAFHRIISNFMCQGGDITRGNGTGGESIFEGGGDFADEFRETLTYLAHSKPGLLSMANAGPNSNSSQFFITTAKTAWLDRKHVVFGQVVEGFDDVVMKKMNNEPSGPTAKKVVIADCGLLAPEKTKKEE</sequence>